<dbReference type="Gene3D" id="1.10.510.10">
    <property type="entry name" value="Transferase(Phosphotransferase) domain 1"/>
    <property type="match status" value="1"/>
</dbReference>
<dbReference type="InterPro" id="IPR002575">
    <property type="entry name" value="Aminoglycoside_PTrfase"/>
</dbReference>
<reference evidence="2 3" key="1">
    <citation type="submission" date="2021-01" db="EMBL/GenBank/DDBJ databases">
        <title>Actinoplanes sp. nov. LDG1-06 isolated from lichen.</title>
        <authorList>
            <person name="Saeng-In P."/>
            <person name="Phongsopitanun W."/>
            <person name="Kanchanasin P."/>
            <person name="Yuki M."/>
            <person name="Kudo T."/>
            <person name="Ohkuma M."/>
            <person name="Tanasupawat S."/>
        </authorList>
    </citation>
    <scope>NUCLEOTIDE SEQUENCE [LARGE SCALE GENOMIC DNA]</scope>
    <source>
        <strain evidence="2 3">LDG1-06</strain>
    </source>
</reference>
<dbReference type="InterPro" id="IPR011009">
    <property type="entry name" value="Kinase-like_dom_sf"/>
</dbReference>
<gene>
    <name evidence="2" type="ORF">JIG36_51000</name>
</gene>
<dbReference type="SUPFAM" id="SSF56112">
    <property type="entry name" value="Protein kinase-like (PK-like)"/>
    <property type="match status" value="1"/>
</dbReference>
<dbReference type="Pfam" id="PF01636">
    <property type="entry name" value="APH"/>
    <property type="match status" value="1"/>
</dbReference>
<sequence length="296" mass="32142">MDDVVADVCARMGLDGGDACLVQRSANVLFRLPGEGVMLRLSPQSVDGLVRIALDLARAGVPIGELTSRVPQALVSGDWRATAWELHPALDGRLPAADLARPLAALHAAKLSGLPGWDLVGTIRDFLAPLRSVGSAWAYERLGLPTAELVERLLARCDEIERALTTVAWTLPTGTVHGDAHPGNLLRATDGRVLLCDLDTVAEGPREVDLVPAAHGVARFGRDRRDYESFAERYGFDVLGAPAWPVLRRLRDLQLAVYLLPRPPADPVASAELEHRLRTVLDGDDNARWHRFTAFA</sequence>
<evidence type="ECO:0000259" key="1">
    <source>
        <dbReference type="Pfam" id="PF01636"/>
    </source>
</evidence>
<proteinExistence type="predicted"/>
<keyword evidence="3" id="KW-1185">Reference proteome</keyword>
<evidence type="ECO:0000313" key="3">
    <source>
        <dbReference type="Proteomes" id="UP000632138"/>
    </source>
</evidence>
<feature type="domain" description="Aminoglycoside phosphotransferase" evidence="1">
    <location>
        <begin position="45"/>
        <end position="248"/>
    </location>
</feature>
<evidence type="ECO:0000313" key="2">
    <source>
        <dbReference type="EMBL" id="MBM2623848.1"/>
    </source>
</evidence>
<protein>
    <submittedName>
        <fullName evidence="2">Phosphotransferase</fullName>
    </submittedName>
</protein>
<accession>A0ABS2AVE2</accession>
<name>A0ABS2AVE2_9ACTN</name>
<dbReference type="RefSeq" id="WP_203384198.1">
    <property type="nucleotide sequence ID" value="NZ_JAENHP010000047.1"/>
</dbReference>
<comment type="caution">
    <text evidence="2">The sequence shown here is derived from an EMBL/GenBank/DDBJ whole genome shotgun (WGS) entry which is preliminary data.</text>
</comment>
<organism evidence="2 3">
    <name type="scientific">Paractinoplanes ovalisporus</name>
    <dbReference type="NCBI Taxonomy" id="2810368"/>
    <lineage>
        <taxon>Bacteria</taxon>
        <taxon>Bacillati</taxon>
        <taxon>Actinomycetota</taxon>
        <taxon>Actinomycetes</taxon>
        <taxon>Micromonosporales</taxon>
        <taxon>Micromonosporaceae</taxon>
        <taxon>Paractinoplanes</taxon>
    </lineage>
</organism>
<dbReference type="Proteomes" id="UP000632138">
    <property type="component" value="Unassembled WGS sequence"/>
</dbReference>
<dbReference type="EMBL" id="JAENHP010000047">
    <property type="protein sequence ID" value="MBM2623848.1"/>
    <property type="molecule type" value="Genomic_DNA"/>
</dbReference>